<feature type="transmembrane region" description="Helical" evidence="1">
    <location>
        <begin position="36"/>
        <end position="56"/>
    </location>
</feature>
<name>G0QLV4_ICHMU</name>
<dbReference type="RefSeq" id="XP_004039024.1">
    <property type="nucleotide sequence ID" value="XM_004038976.1"/>
</dbReference>
<dbReference type="GeneID" id="14909988"/>
<evidence type="ECO:0008006" key="4">
    <source>
        <dbReference type="Google" id="ProtNLM"/>
    </source>
</evidence>
<keyword evidence="1" id="KW-0812">Transmembrane</keyword>
<gene>
    <name evidence="2" type="ORF">IMG5_037240</name>
</gene>
<dbReference type="Proteomes" id="UP000008983">
    <property type="component" value="Unassembled WGS sequence"/>
</dbReference>
<evidence type="ECO:0000256" key="1">
    <source>
        <dbReference type="SAM" id="Phobius"/>
    </source>
</evidence>
<evidence type="ECO:0000313" key="2">
    <source>
        <dbReference type="EMBL" id="EGR33800.1"/>
    </source>
</evidence>
<organism evidence="2 3">
    <name type="scientific">Ichthyophthirius multifiliis</name>
    <name type="common">White spot disease agent</name>
    <name type="synonym">Ich</name>
    <dbReference type="NCBI Taxonomy" id="5932"/>
    <lineage>
        <taxon>Eukaryota</taxon>
        <taxon>Sar</taxon>
        <taxon>Alveolata</taxon>
        <taxon>Ciliophora</taxon>
        <taxon>Intramacronucleata</taxon>
        <taxon>Oligohymenophorea</taxon>
        <taxon>Hymenostomatida</taxon>
        <taxon>Ophryoglenina</taxon>
        <taxon>Ichthyophthirius</taxon>
    </lineage>
</organism>
<dbReference type="EMBL" id="GL983314">
    <property type="protein sequence ID" value="EGR33800.1"/>
    <property type="molecule type" value="Genomic_DNA"/>
</dbReference>
<keyword evidence="3" id="KW-1185">Reference proteome</keyword>
<sequence length="96" mass="11550">MIKFQLLNILTKSIIFFAIKHFALERKIFILFKTSSGFKVNIMIYGYFILQIIFVVKNRQYIIYLSQFSCCLKLINQFEYLNIKHQLSYIYFGISL</sequence>
<evidence type="ECO:0000313" key="3">
    <source>
        <dbReference type="Proteomes" id="UP000008983"/>
    </source>
</evidence>
<dbReference type="InParanoid" id="G0QLV4"/>
<keyword evidence="1" id="KW-0472">Membrane</keyword>
<proteinExistence type="predicted"/>
<keyword evidence="1" id="KW-1133">Transmembrane helix</keyword>
<accession>G0QLV4</accession>
<dbReference type="AlphaFoldDB" id="G0QLV4"/>
<reference evidence="2 3" key="1">
    <citation type="submission" date="2011-07" db="EMBL/GenBank/DDBJ databases">
        <authorList>
            <person name="Coyne R."/>
            <person name="Brami D."/>
            <person name="Johnson J."/>
            <person name="Hostetler J."/>
            <person name="Hannick L."/>
            <person name="Clark T."/>
            <person name="Cassidy-Hanley D."/>
            <person name="Inman J."/>
        </authorList>
    </citation>
    <scope>NUCLEOTIDE SEQUENCE [LARGE SCALE GENOMIC DNA]</scope>
    <source>
        <strain evidence="2 3">G5</strain>
    </source>
</reference>
<protein>
    <recommendedName>
        <fullName evidence="4">Transmembrane protein</fullName>
    </recommendedName>
</protein>